<dbReference type="InterPro" id="IPR050109">
    <property type="entry name" value="HTH-type_TetR-like_transc_reg"/>
</dbReference>
<evidence type="ECO:0000256" key="2">
    <source>
        <dbReference type="ARBA" id="ARBA00023125"/>
    </source>
</evidence>
<dbReference type="PANTHER" id="PTHR30055">
    <property type="entry name" value="HTH-TYPE TRANSCRIPTIONAL REGULATOR RUTR"/>
    <property type="match status" value="1"/>
</dbReference>
<dbReference type="Proteomes" id="UP001168883">
    <property type="component" value="Unassembled WGS sequence"/>
</dbReference>
<dbReference type="Pfam" id="PF21351">
    <property type="entry name" value="TetR_C_41"/>
    <property type="match status" value="1"/>
</dbReference>
<gene>
    <name evidence="6" type="ORF">Q3C12_14580</name>
</gene>
<dbReference type="InterPro" id="IPR009057">
    <property type="entry name" value="Homeodomain-like_sf"/>
</dbReference>
<dbReference type="Gene3D" id="1.10.357.10">
    <property type="entry name" value="Tetracycline Repressor, domain 2"/>
    <property type="match status" value="1"/>
</dbReference>
<dbReference type="InterPro" id="IPR049484">
    <property type="entry name" value="Rv0078-like_C"/>
</dbReference>
<evidence type="ECO:0000259" key="5">
    <source>
        <dbReference type="PROSITE" id="PS50977"/>
    </source>
</evidence>
<dbReference type="PROSITE" id="PS50977">
    <property type="entry name" value="HTH_TETR_2"/>
    <property type="match status" value="1"/>
</dbReference>
<keyword evidence="2 4" id="KW-0238">DNA-binding</keyword>
<sequence>MKKNKEETDETIRKLIAIARRHFTEKGYADSALEEIVSEAMLTRGALYHHFGNKKGLFHVVLEAVQKEVAEQVEAEASQSDDVWEQLLFGCRAFVKAAVEPRSRRILLIDGPAVLGWDVWRKMDQQHSMRLLRGQLQIMKEQGCFRPASIEAMTHFLSGALNESALWIAQMPDQQQALEETMTVIALLVEGLKR</sequence>
<dbReference type="InterPro" id="IPR001647">
    <property type="entry name" value="HTH_TetR"/>
</dbReference>
<protein>
    <submittedName>
        <fullName evidence="6">TetR/AcrR family transcriptional regulator</fullName>
    </submittedName>
</protein>
<accession>A0ABT8VB76</accession>
<dbReference type="PRINTS" id="PR00455">
    <property type="entry name" value="HTHTETR"/>
</dbReference>
<feature type="DNA-binding region" description="H-T-H motif" evidence="4">
    <location>
        <begin position="32"/>
        <end position="51"/>
    </location>
</feature>
<feature type="domain" description="HTH tetR-type" evidence="5">
    <location>
        <begin position="9"/>
        <end position="69"/>
    </location>
</feature>
<organism evidence="6 7">
    <name type="scientific">Paenibacillus ehimensis</name>
    <dbReference type="NCBI Taxonomy" id="79264"/>
    <lineage>
        <taxon>Bacteria</taxon>
        <taxon>Bacillati</taxon>
        <taxon>Bacillota</taxon>
        <taxon>Bacilli</taxon>
        <taxon>Bacillales</taxon>
        <taxon>Paenibacillaceae</taxon>
        <taxon>Paenibacillus</taxon>
    </lineage>
</organism>
<keyword evidence="7" id="KW-1185">Reference proteome</keyword>
<name>A0ABT8VB76_9BACL</name>
<reference evidence="6" key="1">
    <citation type="submission" date="2023-07" db="EMBL/GenBank/DDBJ databases">
        <authorList>
            <person name="Aktuganov G."/>
            <person name="Boyko T."/>
            <person name="Delegan Y."/>
            <person name="Galimzianova N."/>
            <person name="Gilvanova E."/>
            <person name="Korobov V."/>
            <person name="Kuzmina L."/>
            <person name="Melentiev A."/>
            <person name="Milman P."/>
            <person name="Ryabova A."/>
            <person name="Stupak E."/>
            <person name="Yasakov T."/>
            <person name="Zharikova N."/>
            <person name="Zhurenko E."/>
        </authorList>
    </citation>
    <scope>NUCLEOTIDE SEQUENCE</scope>
    <source>
        <strain evidence="6">IB-739</strain>
    </source>
</reference>
<evidence type="ECO:0000256" key="3">
    <source>
        <dbReference type="ARBA" id="ARBA00023163"/>
    </source>
</evidence>
<dbReference type="PANTHER" id="PTHR30055:SF234">
    <property type="entry name" value="HTH-TYPE TRANSCRIPTIONAL REGULATOR BETI"/>
    <property type="match status" value="1"/>
</dbReference>
<dbReference type="RefSeq" id="WP_127486590.1">
    <property type="nucleotide sequence ID" value="NZ_JAUMKJ010000016.1"/>
</dbReference>
<proteinExistence type="predicted"/>
<dbReference type="EMBL" id="JAUMKJ010000016">
    <property type="protein sequence ID" value="MDO3678234.1"/>
    <property type="molecule type" value="Genomic_DNA"/>
</dbReference>
<comment type="caution">
    <text evidence="6">The sequence shown here is derived from an EMBL/GenBank/DDBJ whole genome shotgun (WGS) entry which is preliminary data.</text>
</comment>
<keyword evidence="3" id="KW-0804">Transcription</keyword>
<dbReference type="SUPFAM" id="SSF46689">
    <property type="entry name" value="Homeodomain-like"/>
    <property type="match status" value="1"/>
</dbReference>
<evidence type="ECO:0000256" key="1">
    <source>
        <dbReference type="ARBA" id="ARBA00023015"/>
    </source>
</evidence>
<dbReference type="Pfam" id="PF00440">
    <property type="entry name" value="TetR_N"/>
    <property type="match status" value="1"/>
</dbReference>
<keyword evidence="1" id="KW-0805">Transcription regulation</keyword>
<evidence type="ECO:0000256" key="4">
    <source>
        <dbReference type="PROSITE-ProRule" id="PRU00335"/>
    </source>
</evidence>
<evidence type="ECO:0000313" key="7">
    <source>
        <dbReference type="Proteomes" id="UP001168883"/>
    </source>
</evidence>
<evidence type="ECO:0000313" key="6">
    <source>
        <dbReference type="EMBL" id="MDO3678234.1"/>
    </source>
</evidence>